<name>A0A6A6EH72_9PEZI</name>
<reference evidence="12" key="1">
    <citation type="journal article" date="2020" name="Stud. Mycol.">
        <title>101 Dothideomycetes genomes: a test case for predicting lifestyles and emergence of pathogens.</title>
        <authorList>
            <person name="Haridas S."/>
            <person name="Albert R."/>
            <person name="Binder M."/>
            <person name="Bloem J."/>
            <person name="Labutti K."/>
            <person name="Salamov A."/>
            <person name="Andreopoulos B."/>
            <person name="Baker S."/>
            <person name="Barry K."/>
            <person name="Bills G."/>
            <person name="Bluhm B."/>
            <person name="Cannon C."/>
            <person name="Castanera R."/>
            <person name="Culley D."/>
            <person name="Daum C."/>
            <person name="Ezra D."/>
            <person name="Gonzalez J."/>
            <person name="Henrissat B."/>
            <person name="Kuo A."/>
            <person name="Liang C."/>
            <person name="Lipzen A."/>
            <person name="Lutzoni F."/>
            <person name="Magnuson J."/>
            <person name="Mondo S."/>
            <person name="Nolan M."/>
            <person name="Ohm R."/>
            <person name="Pangilinan J."/>
            <person name="Park H.-J."/>
            <person name="Ramirez L."/>
            <person name="Alfaro M."/>
            <person name="Sun H."/>
            <person name="Tritt A."/>
            <person name="Yoshinaga Y."/>
            <person name="Zwiers L.-H."/>
            <person name="Turgeon B."/>
            <person name="Goodwin S."/>
            <person name="Spatafora J."/>
            <person name="Crous P."/>
            <person name="Grigoriev I."/>
        </authorList>
    </citation>
    <scope>NUCLEOTIDE SEQUENCE</scope>
    <source>
        <strain evidence="12">CBS 207.26</strain>
    </source>
</reference>
<organism evidence="12 13">
    <name type="scientific">Zopfia rhizophila CBS 207.26</name>
    <dbReference type="NCBI Taxonomy" id="1314779"/>
    <lineage>
        <taxon>Eukaryota</taxon>
        <taxon>Fungi</taxon>
        <taxon>Dikarya</taxon>
        <taxon>Ascomycota</taxon>
        <taxon>Pezizomycotina</taxon>
        <taxon>Dothideomycetes</taxon>
        <taxon>Dothideomycetes incertae sedis</taxon>
        <taxon>Zopfiaceae</taxon>
        <taxon>Zopfia</taxon>
    </lineage>
</organism>
<evidence type="ECO:0000256" key="5">
    <source>
        <dbReference type="ARBA" id="ARBA00022692"/>
    </source>
</evidence>
<proteinExistence type="inferred from homology"/>
<dbReference type="EMBL" id="ML994619">
    <property type="protein sequence ID" value="KAF2190008.1"/>
    <property type="molecule type" value="Genomic_DNA"/>
</dbReference>
<evidence type="ECO:0000313" key="12">
    <source>
        <dbReference type="EMBL" id="KAF2190008.1"/>
    </source>
</evidence>
<dbReference type="Proteomes" id="UP000800200">
    <property type="component" value="Unassembled WGS sequence"/>
</dbReference>
<evidence type="ECO:0000256" key="2">
    <source>
        <dbReference type="ARBA" id="ARBA00007668"/>
    </source>
</evidence>
<evidence type="ECO:0000256" key="7">
    <source>
        <dbReference type="ARBA" id="ARBA00022982"/>
    </source>
</evidence>
<dbReference type="GO" id="GO:0045275">
    <property type="term" value="C:respiratory chain complex III"/>
    <property type="evidence" value="ECO:0007669"/>
    <property type="project" value="UniProtKB-UniRule"/>
</dbReference>
<gene>
    <name evidence="12" type="ORF">K469DRAFT_624424</name>
</gene>
<dbReference type="PANTHER" id="PTHR12119:SF2">
    <property type="entry name" value="CYTOCHROME B-C1 COMPLEX SUBUNIT 8"/>
    <property type="match status" value="1"/>
</dbReference>
<sequence length="72" mass="8463">MITYYISPNRVRPSIHIYRPGAFYNTVRRCRDQVFNVVPPLVVRWLLMKLAEHRNRYLNSKEGRADSLGAEG</sequence>
<dbReference type="InterPro" id="IPR036642">
    <property type="entry name" value="Cyt_bc1_su8_sf"/>
</dbReference>
<comment type="subcellular location">
    <subcellularLocation>
        <location evidence="1 11">Mitochondrion inner membrane</location>
        <topology evidence="1 11">Single-pass membrane protein</topology>
    </subcellularLocation>
</comment>
<keyword evidence="8" id="KW-1133">Transmembrane helix</keyword>
<evidence type="ECO:0000256" key="9">
    <source>
        <dbReference type="ARBA" id="ARBA00023128"/>
    </source>
</evidence>
<evidence type="ECO:0000256" key="4">
    <source>
        <dbReference type="ARBA" id="ARBA00022660"/>
    </source>
</evidence>
<keyword evidence="13" id="KW-1185">Reference proteome</keyword>
<evidence type="ECO:0000256" key="8">
    <source>
        <dbReference type="ARBA" id="ARBA00022989"/>
    </source>
</evidence>
<dbReference type="AlphaFoldDB" id="A0A6A6EH72"/>
<comment type="function">
    <text evidence="11">Component of the ubiquinol-cytochrome c oxidoreductase, a multisubunit transmembrane complex that is part of the mitochondrial electron transport chain which drives oxidative phosphorylation. The complex plays an important role in the uptake of multiple carbon sources present in different host niches.</text>
</comment>
<dbReference type="OrthoDB" id="6683853at2759"/>
<keyword evidence="6 11" id="KW-0999">Mitochondrion inner membrane</keyword>
<accession>A0A6A6EH72</accession>
<dbReference type="InterPro" id="IPR004205">
    <property type="entry name" value="Cyt_bc1_su8"/>
</dbReference>
<evidence type="ECO:0000256" key="1">
    <source>
        <dbReference type="ARBA" id="ARBA00004434"/>
    </source>
</evidence>
<evidence type="ECO:0000256" key="6">
    <source>
        <dbReference type="ARBA" id="ARBA00022792"/>
    </source>
</evidence>
<keyword evidence="7 11" id="KW-0249">Electron transport</keyword>
<keyword evidence="10" id="KW-0472">Membrane</keyword>
<dbReference type="SUPFAM" id="SSF81508">
    <property type="entry name" value="Ubiquinone-binding protein QP-C of cytochrome bc1 complex (Ubiquinol-cytochrome c reductase)"/>
    <property type="match status" value="1"/>
</dbReference>
<dbReference type="Gene3D" id="1.20.5.210">
    <property type="entry name" value="Cytochrome b-c1 complex subunit 8"/>
    <property type="match status" value="1"/>
</dbReference>
<dbReference type="GO" id="GO:0005743">
    <property type="term" value="C:mitochondrial inner membrane"/>
    <property type="evidence" value="ECO:0007669"/>
    <property type="project" value="UniProtKB-SubCell"/>
</dbReference>
<evidence type="ECO:0000313" key="13">
    <source>
        <dbReference type="Proteomes" id="UP000800200"/>
    </source>
</evidence>
<protein>
    <recommendedName>
        <fullName evidence="11">Cytochrome b-c1 complex subunit 8</fullName>
    </recommendedName>
    <alternativeName>
        <fullName evidence="11">Complex III subunit 8</fullName>
    </alternativeName>
</protein>
<dbReference type="Pfam" id="PF02939">
    <property type="entry name" value="UcrQ"/>
    <property type="match status" value="1"/>
</dbReference>
<dbReference type="GO" id="GO:0006122">
    <property type="term" value="P:mitochondrial electron transport, ubiquinol to cytochrome c"/>
    <property type="evidence" value="ECO:0007669"/>
    <property type="project" value="UniProtKB-UniRule"/>
</dbReference>
<comment type="subunit">
    <text evidence="11">Component of the ubiquinol-cytochrome c oxidoreductase (cytochrome b-c1 complex, complex III, CIII), a multisubunit enzyme composed of 3 respiratory subunits cytochrome b, cytochrome c1 and Rieske protein, 2 core protein subunits, and additional low-molecular weight protein subunits. The complex exists as an obligatory dimer and forms supercomplexes (SCs) in the inner mitochondrial membrane with cytochrome c oxidase (complex IV, CIV).</text>
</comment>
<keyword evidence="4 11" id="KW-0679">Respiratory chain</keyword>
<keyword evidence="5" id="KW-0812">Transmembrane</keyword>
<evidence type="ECO:0000256" key="11">
    <source>
        <dbReference type="RuleBase" id="RU368118"/>
    </source>
</evidence>
<keyword evidence="3 11" id="KW-0813">Transport</keyword>
<comment type="similarity">
    <text evidence="2 11">Belongs to the UQCRQ/QCR8 family.</text>
</comment>
<keyword evidence="9 11" id="KW-0496">Mitochondrion</keyword>
<evidence type="ECO:0000256" key="3">
    <source>
        <dbReference type="ARBA" id="ARBA00022448"/>
    </source>
</evidence>
<evidence type="ECO:0000256" key="10">
    <source>
        <dbReference type="ARBA" id="ARBA00023136"/>
    </source>
</evidence>
<dbReference type="PANTHER" id="PTHR12119">
    <property type="entry name" value="UBIQUINOL-CYTOCHROME C REDUCTASE COMPLEX UBIQUINONE-BINDING PROTEIN QP-C"/>
    <property type="match status" value="1"/>
</dbReference>